<gene>
    <name evidence="1" type="ORF">FEM03_22235</name>
</gene>
<comment type="caution">
    <text evidence="1">The sequence shown here is derived from an EMBL/GenBank/DDBJ whole genome shotgun (WGS) entry which is preliminary data.</text>
</comment>
<protein>
    <submittedName>
        <fullName evidence="1">Uncharacterized protein</fullName>
    </submittedName>
</protein>
<keyword evidence="2" id="KW-1185">Reference proteome</keyword>
<dbReference type="Proteomes" id="UP000306196">
    <property type="component" value="Unassembled WGS sequence"/>
</dbReference>
<name>A0A5R8K889_9BACT</name>
<organism evidence="1 2">
    <name type="scientific">Phragmitibacter flavus</name>
    <dbReference type="NCBI Taxonomy" id="2576071"/>
    <lineage>
        <taxon>Bacteria</taxon>
        <taxon>Pseudomonadati</taxon>
        <taxon>Verrucomicrobiota</taxon>
        <taxon>Verrucomicrobiia</taxon>
        <taxon>Verrucomicrobiales</taxon>
        <taxon>Verrucomicrobiaceae</taxon>
        <taxon>Phragmitibacter</taxon>
    </lineage>
</organism>
<evidence type="ECO:0000313" key="1">
    <source>
        <dbReference type="EMBL" id="TLD68526.1"/>
    </source>
</evidence>
<dbReference type="EMBL" id="VAUV01000023">
    <property type="protein sequence ID" value="TLD68526.1"/>
    <property type="molecule type" value="Genomic_DNA"/>
</dbReference>
<sequence length="107" mass="11165">MAVAADATTLDTDYGLAAADLVALQKETDDYAALVVAPSVAIAQRKAQTQTLPPLFRQANLTLAGMDRLIKRFRLVAGGPELIAAYQAARIIRDAGHGPGVPPVPTA</sequence>
<proteinExistence type="predicted"/>
<reference evidence="1 2" key="1">
    <citation type="submission" date="2019-05" db="EMBL/GenBank/DDBJ databases">
        <title>Verrucobacter flavum gen. nov., sp. nov. a new member of the family Verrucomicrobiaceae.</title>
        <authorList>
            <person name="Szuroczki S."/>
            <person name="Abbaszade G."/>
            <person name="Szabo A."/>
            <person name="Felfoldi T."/>
            <person name="Schumann P."/>
            <person name="Boka K."/>
            <person name="Keki Z."/>
            <person name="Toumi M."/>
            <person name="Toth E."/>
        </authorList>
    </citation>
    <scope>NUCLEOTIDE SEQUENCE [LARGE SCALE GENOMIC DNA]</scope>
    <source>
        <strain evidence="1 2">MG-N-17</strain>
    </source>
</reference>
<evidence type="ECO:0000313" key="2">
    <source>
        <dbReference type="Proteomes" id="UP000306196"/>
    </source>
</evidence>
<dbReference type="AlphaFoldDB" id="A0A5R8K889"/>
<dbReference type="RefSeq" id="WP_138088515.1">
    <property type="nucleotide sequence ID" value="NZ_VAUV01000023.1"/>
</dbReference>
<accession>A0A5R8K889</accession>
<dbReference type="OrthoDB" id="9936014at2"/>